<dbReference type="Pfam" id="PF03963">
    <property type="entry name" value="FlgD"/>
    <property type="match status" value="1"/>
</dbReference>
<comment type="similarity">
    <text evidence="1">Belongs to the FlgD family.</text>
</comment>
<sequence length="137" mass="13949">MTTVQDLKSATNSVTSGQTAAAGANSGLGKDDFLKLFVSQLQHQDPLSPMENAEFMGQMASFSTLEQVSKLAAANEQLAAQMSLTSAVGLLGREVTYKDAAGASHSGTVERVSSAGGKSVLTVGGKAVDIASVNQVA</sequence>
<organism evidence="4">
    <name type="scientific">uncultured Solirubrobacteraceae bacterium</name>
    <dbReference type="NCBI Taxonomy" id="1162706"/>
    <lineage>
        <taxon>Bacteria</taxon>
        <taxon>Bacillati</taxon>
        <taxon>Actinomycetota</taxon>
        <taxon>Thermoleophilia</taxon>
        <taxon>Solirubrobacterales</taxon>
        <taxon>Solirubrobacteraceae</taxon>
        <taxon>environmental samples</taxon>
    </lineage>
</organism>
<keyword evidence="2" id="KW-1005">Bacterial flagellum biogenesis</keyword>
<keyword evidence="4" id="KW-0966">Cell projection</keyword>
<dbReference type="AlphaFoldDB" id="A0A6J4RCY3"/>
<dbReference type="EMBL" id="CADCVJ010000074">
    <property type="protein sequence ID" value="CAA9469287.1"/>
    <property type="molecule type" value="Genomic_DNA"/>
</dbReference>
<dbReference type="GO" id="GO:0044781">
    <property type="term" value="P:bacterial-type flagellum organization"/>
    <property type="evidence" value="ECO:0007669"/>
    <property type="project" value="UniProtKB-KW"/>
</dbReference>
<protein>
    <submittedName>
        <fullName evidence="4">Flagellar basal-body rod modification protein FlgD</fullName>
    </submittedName>
</protein>
<evidence type="ECO:0000313" key="4">
    <source>
        <dbReference type="EMBL" id="CAA9469287.1"/>
    </source>
</evidence>
<dbReference type="InterPro" id="IPR005648">
    <property type="entry name" value="FlgD"/>
</dbReference>
<proteinExistence type="inferred from homology"/>
<feature type="region of interest" description="Disordered" evidence="3">
    <location>
        <begin position="1"/>
        <end position="22"/>
    </location>
</feature>
<reference evidence="4" key="1">
    <citation type="submission" date="2020-02" db="EMBL/GenBank/DDBJ databases">
        <authorList>
            <person name="Meier V. D."/>
        </authorList>
    </citation>
    <scope>NUCLEOTIDE SEQUENCE</scope>
    <source>
        <strain evidence="4">AVDCRST_MAG38</strain>
    </source>
</reference>
<name>A0A6J4RCY3_9ACTN</name>
<evidence type="ECO:0000256" key="1">
    <source>
        <dbReference type="ARBA" id="ARBA00010577"/>
    </source>
</evidence>
<keyword evidence="4" id="KW-0282">Flagellum</keyword>
<keyword evidence="4" id="KW-0969">Cilium</keyword>
<gene>
    <name evidence="4" type="ORF">AVDCRST_MAG38-1148</name>
</gene>
<accession>A0A6J4RCY3</accession>
<evidence type="ECO:0000256" key="2">
    <source>
        <dbReference type="ARBA" id="ARBA00022795"/>
    </source>
</evidence>
<evidence type="ECO:0000256" key="3">
    <source>
        <dbReference type="SAM" id="MobiDB-lite"/>
    </source>
</evidence>
<feature type="compositionally biased region" description="Polar residues" evidence="3">
    <location>
        <begin position="1"/>
        <end position="19"/>
    </location>
</feature>